<evidence type="ECO:0000313" key="2">
    <source>
        <dbReference type="Proteomes" id="UP001516400"/>
    </source>
</evidence>
<name>A0ABD2NC78_9CUCU</name>
<dbReference type="Proteomes" id="UP001516400">
    <property type="component" value="Unassembled WGS sequence"/>
</dbReference>
<keyword evidence="2" id="KW-1185">Reference proteome</keyword>
<dbReference type="AlphaFoldDB" id="A0ABD2NC78"/>
<sequence length="91" mass="10258">MIANIAEEDAKLDAMQRIWQTRRGLSSSLFDEVPETEDILSLNQTRQCNNVVNPVVYSCSEIEKNDLLEVNEDIKEILPVSVKPKGLHTSS</sequence>
<accession>A0ABD2NC78</accession>
<reference evidence="1 2" key="1">
    <citation type="journal article" date="2021" name="BMC Biol.">
        <title>Horizontally acquired antibacterial genes associated with adaptive radiation of ladybird beetles.</title>
        <authorList>
            <person name="Li H.S."/>
            <person name="Tang X.F."/>
            <person name="Huang Y.H."/>
            <person name="Xu Z.Y."/>
            <person name="Chen M.L."/>
            <person name="Du X.Y."/>
            <person name="Qiu B.Y."/>
            <person name="Chen P.T."/>
            <person name="Zhang W."/>
            <person name="Slipinski A."/>
            <person name="Escalona H.E."/>
            <person name="Waterhouse R.M."/>
            <person name="Zwick A."/>
            <person name="Pang H."/>
        </authorList>
    </citation>
    <scope>NUCLEOTIDE SEQUENCE [LARGE SCALE GENOMIC DNA]</scope>
    <source>
        <strain evidence="1">SYSU2018</strain>
    </source>
</reference>
<proteinExistence type="predicted"/>
<evidence type="ECO:0000313" key="1">
    <source>
        <dbReference type="EMBL" id="KAL3275989.1"/>
    </source>
</evidence>
<dbReference type="EMBL" id="JABFTP020000083">
    <property type="protein sequence ID" value="KAL3275989.1"/>
    <property type="molecule type" value="Genomic_DNA"/>
</dbReference>
<organism evidence="1 2">
    <name type="scientific">Cryptolaemus montrouzieri</name>
    <dbReference type="NCBI Taxonomy" id="559131"/>
    <lineage>
        <taxon>Eukaryota</taxon>
        <taxon>Metazoa</taxon>
        <taxon>Ecdysozoa</taxon>
        <taxon>Arthropoda</taxon>
        <taxon>Hexapoda</taxon>
        <taxon>Insecta</taxon>
        <taxon>Pterygota</taxon>
        <taxon>Neoptera</taxon>
        <taxon>Endopterygota</taxon>
        <taxon>Coleoptera</taxon>
        <taxon>Polyphaga</taxon>
        <taxon>Cucujiformia</taxon>
        <taxon>Coccinelloidea</taxon>
        <taxon>Coccinellidae</taxon>
        <taxon>Scymninae</taxon>
        <taxon>Scymnini</taxon>
        <taxon>Cryptolaemus</taxon>
    </lineage>
</organism>
<gene>
    <name evidence="1" type="ORF">HHI36_020720</name>
</gene>
<protein>
    <submittedName>
        <fullName evidence="1">Uncharacterized protein</fullName>
    </submittedName>
</protein>
<comment type="caution">
    <text evidence="1">The sequence shown here is derived from an EMBL/GenBank/DDBJ whole genome shotgun (WGS) entry which is preliminary data.</text>
</comment>